<feature type="transmembrane region" description="Helical" evidence="1">
    <location>
        <begin position="80"/>
        <end position="100"/>
    </location>
</feature>
<accession>A0A182NJE2</accession>
<sequence>MHVFGDGYYWSKWTGSSASPQWAEHPPGIGWGRRKRRAVQLEPNRNVDMAELIFEKLDINGDACRRRIVYAPTGWTVALYIWYIVKLGFILGALLLLLFAKKWKSQSPPIIVEGGPEYYHHRSLDAAEQSLFQHSRSRRELKLYWKDRMDAIAATLGQ</sequence>
<reference evidence="3" key="1">
    <citation type="submission" date="2013-03" db="EMBL/GenBank/DDBJ databases">
        <title>The Genome Sequence of Anopheles dirus WRAIR2.</title>
        <authorList>
            <consortium name="The Broad Institute Genomics Platform"/>
            <person name="Neafsey D.E."/>
            <person name="Walton C."/>
            <person name="Walker B."/>
            <person name="Young S.K."/>
            <person name="Zeng Q."/>
            <person name="Gargeya S."/>
            <person name="Fitzgerald M."/>
            <person name="Haas B."/>
            <person name="Abouelleil A."/>
            <person name="Allen A.W."/>
            <person name="Alvarado L."/>
            <person name="Arachchi H.M."/>
            <person name="Berlin A.M."/>
            <person name="Chapman S.B."/>
            <person name="Gainer-Dewar J."/>
            <person name="Goldberg J."/>
            <person name="Griggs A."/>
            <person name="Gujja S."/>
            <person name="Hansen M."/>
            <person name="Howarth C."/>
            <person name="Imamovic A."/>
            <person name="Ireland A."/>
            <person name="Larimer J."/>
            <person name="McCowan C."/>
            <person name="Murphy C."/>
            <person name="Pearson M."/>
            <person name="Poon T.W."/>
            <person name="Priest M."/>
            <person name="Roberts A."/>
            <person name="Saif S."/>
            <person name="Shea T."/>
            <person name="Sisk P."/>
            <person name="Sykes S."/>
            <person name="Wortman J."/>
            <person name="Nusbaum C."/>
            <person name="Birren B."/>
        </authorList>
    </citation>
    <scope>NUCLEOTIDE SEQUENCE [LARGE SCALE GENOMIC DNA]</scope>
    <source>
        <strain evidence="3">WRAIR2</strain>
    </source>
</reference>
<dbReference type="AlphaFoldDB" id="A0A182NJE2"/>
<name>A0A182NJE2_9DIPT</name>
<keyword evidence="1" id="KW-0812">Transmembrane</keyword>
<protein>
    <submittedName>
        <fullName evidence="2">Uncharacterized protein</fullName>
    </submittedName>
</protein>
<dbReference type="VEuPathDB" id="VectorBase:ADIR007766"/>
<reference evidence="2" key="2">
    <citation type="submission" date="2020-05" db="UniProtKB">
        <authorList>
            <consortium name="EnsemblMetazoa"/>
        </authorList>
    </citation>
    <scope>IDENTIFICATION</scope>
    <source>
        <strain evidence="2">WRAIR2</strain>
    </source>
</reference>
<keyword evidence="3" id="KW-1185">Reference proteome</keyword>
<keyword evidence="1" id="KW-1133">Transmembrane helix</keyword>
<evidence type="ECO:0000313" key="3">
    <source>
        <dbReference type="Proteomes" id="UP000075884"/>
    </source>
</evidence>
<dbReference type="EnsemblMetazoa" id="ADIR007766-RA">
    <property type="protein sequence ID" value="ADIR007766-PA"/>
    <property type="gene ID" value="ADIR007766"/>
</dbReference>
<evidence type="ECO:0000256" key="1">
    <source>
        <dbReference type="SAM" id="Phobius"/>
    </source>
</evidence>
<proteinExistence type="predicted"/>
<organism evidence="2 3">
    <name type="scientific">Anopheles dirus</name>
    <dbReference type="NCBI Taxonomy" id="7168"/>
    <lineage>
        <taxon>Eukaryota</taxon>
        <taxon>Metazoa</taxon>
        <taxon>Ecdysozoa</taxon>
        <taxon>Arthropoda</taxon>
        <taxon>Hexapoda</taxon>
        <taxon>Insecta</taxon>
        <taxon>Pterygota</taxon>
        <taxon>Neoptera</taxon>
        <taxon>Endopterygota</taxon>
        <taxon>Diptera</taxon>
        <taxon>Nematocera</taxon>
        <taxon>Culicoidea</taxon>
        <taxon>Culicidae</taxon>
        <taxon>Anophelinae</taxon>
        <taxon>Anopheles</taxon>
    </lineage>
</organism>
<dbReference type="Proteomes" id="UP000075884">
    <property type="component" value="Unassembled WGS sequence"/>
</dbReference>
<keyword evidence="1" id="KW-0472">Membrane</keyword>
<evidence type="ECO:0000313" key="2">
    <source>
        <dbReference type="EnsemblMetazoa" id="ADIR007766-PA"/>
    </source>
</evidence>